<evidence type="ECO:0000313" key="4">
    <source>
        <dbReference type="EMBL" id="SDF44906.1"/>
    </source>
</evidence>
<dbReference type="SUPFAM" id="SSF48600">
    <property type="entry name" value="Chorismate mutase II"/>
    <property type="match status" value="1"/>
</dbReference>
<keyword evidence="4" id="KW-0670">Pyruvate</keyword>
<dbReference type="GO" id="GO:0016829">
    <property type="term" value="F:lyase activity"/>
    <property type="evidence" value="ECO:0007669"/>
    <property type="project" value="UniProtKB-KW"/>
</dbReference>
<keyword evidence="5" id="KW-1185">Reference proteome</keyword>
<evidence type="ECO:0000256" key="2">
    <source>
        <dbReference type="ARBA" id="ARBA00023235"/>
    </source>
</evidence>
<dbReference type="InterPro" id="IPR051331">
    <property type="entry name" value="Chorismate_mutase-related"/>
</dbReference>
<dbReference type="SMART" id="SM00830">
    <property type="entry name" value="CM_2"/>
    <property type="match status" value="1"/>
</dbReference>
<dbReference type="InterPro" id="IPR036979">
    <property type="entry name" value="CM_dom_sf"/>
</dbReference>
<evidence type="ECO:0000259" key="3">
    <source>
        <dbReference type="PROSITE" id="PS51168"/>
    </source>
</evidence>
<dbReference type="GO" id="GO:0004106">
    <property type="term" value="F:chorismate mutase activity"/>
    <property type="evidence" value="ECO:0007669"/>
    <property type="project" value="UniProtKB-EC"/>
</dbReference>
<organism evidence="4 5">
    <name type="scientific">Salipiger thiooxidans</name>
    <dbReference type="NCBI Taxonomy" id="282683"/>
    <lineage>
        <taxon>Bacteria</taxon>
        <taxon>Pseudomonadati</taxon>
        <taxon>Pseudomonadota</taxon>
        <taxon>Alphaproteobacteria</taxon>
        <taxon>Rhodobacterales</taxon>
        <taxon>Roseobacteraceae</taxon>
        <taxon>Salipiger</taxon>
    </lineage>
</organism>
<dbReference type="EC" id="5.4.99.5" evidence="1"/>
<dbReference type="Pfam" id="PF01817">
    <property type="entry name" value="CM_2"/>
    <property type="match status" value="1"/>
</dbReference>
<dbReference type="STRING" id="282683.SAMN04488105_1222"/>
<sequence length="98" mass="10954">MRNPEDLGDMSELRAEVDVTDRALSALLGHRARLISRAAALKEGNGWPARIEDRVDEVIGNARANAETDGYDPALAEALWRELVEWSIRREQTALGRE</sequence>
<dbReference type="AlphaFoldDB" id="A0A1G7L6B1"/>
<dbReference type="RefSeq" id="WP_089963410.1">
    <property type="nucleotide sequence ID" value="NZ_FNAV01000022.1"/>
</dbReference>
<evidence type="ECO:0000256" key="1">
    <source>
        <dbReference type="ARBA" id="ARBA00012404"/>
    </source>
</evidence>
<dbReference type="PROSITE" id="PS51168">
    <property type="entry name" value="CHORISMATE_MUT_2"/>
    <property type="match status" value="1"/>
</dbReference>
<evidence type="ECO:0000313" key="5">
    <source>
        <dbReference type="Proteomes" id="UP000198994"/>
    </source>
</evidence>
<keyword evidence="2" id="KW-0413">Isomerase</keyword>
<dbReference type="Proteomes" id="UP000198994">
    <property type="component" value="Unassembled WGS sequence"/>
</dbReference>
<gene>
    <name evidence="4" type="ORF">SAMN04488105_1222</name>
</gene>
<name>A0A1G7L6B1_9RHOB</name>
<dbReference type="GO" id="GO:0009697">
    <property type="term" value="P:salicylic acid biosynthetic process"/>
    <property type="evidence" value="ECO:0007669"/>
    <property type="project" value="TreeGrafter"/>
</dbReference>
<reference evidence="5" key="1">
    <citation type="submission" date="2016-10" db="EMBL/GenBank/DDBJ databases">
        <authorList>
            <person name="Varghese N."/>
            <person name="Submissions S."/>
        </authorList>
    </citation>
    <scope>NUCLEOTIDE SEQUENCE [LARGE SCALE GENOMIC DNA]</scope>
    <source>
        <strain evidence="5">DSM 10146</strain>
    </source>
</reference>
<dbReference type="PANTHER" id="PTHR38041">
    <property type="entry name" value="CHORISMATE MUTASE"/>
    <property type="match status" value="1"/>
</dbReference>
<dbReference type="Gene3D" id="1.20.59.10">
    <property type="entry name" value="Chorismate mutase"/>
    <property type="match status" value="1"/>
</dbReference>
<keyword evidence="4" id="KW-0456">Lyase</keyword>
<dbReference type="PANTHER" id="PTHR38041:SF1">
    <property type="entry name" value="CHORISMATE MUTASE"/>
    <property type="match status" value="1"/>
</dbReference>
<dbReference type="OrthoDB" id="514491at2"/>
<accession>A0A1G7L6B1</accession>
<feature type="domain" description="Chorismate mutase" evidence="3">
    <location>
        <begin position="4"/>
        <end position="95"/>
    </location>
</feature>
<dbReference type="EMBL" id="FNAV01000022">
    <property type="protein sequence ID" value="SDF44906.1"/>
    <property type="molecule type" value="Genomic_DNA"/>
</dbReference>
<proteinExistence type="predicted"/>
<dbReference type="GO" id="GO:0046417">
    <property type="term" value="P:chorismate metabolic process"/>
    <property type="evidence" value="ECO:0007669"/>
    <property type="project" value="InterPro"/>
</dbReference>
<protein>
    <recommendedName>
        <fullName evidence="1">chorismate mutase</fullName>
        <ecNumber evidence="1">5.4.99.5</ecNumber>
    </recommendedName>
</protein>
<dbReference type="InterPro" id="IPR002701">
    <property type="entry name" value="CM_II_prokaryot"/>
</dbReference>
<dbReference type="InterPro" id="IPR036263">
    <property type="entry name" value="Chorismate_II_sf"/>
</dbReference>